<feature type="binding site" evidence="7">
    <location>
        <begin position="136"/>
        <end position="139"/>
    </location>
    <ligand>
        <name>GTP</name>
        <dbReference type="ChEBI" id="CHEBI:37565"/>
    </ligand>
</feature>
<comment type="catalytic activity">
    <reaction evidence="7">
        <text>GTP + H2O = GDP + phosphate + H(+)</text>
        <dbReference type="Rhea" id="RHEA:19669"/>
        <dbReference type="ChEBI" id="CHEBI:15377"/>
        <dbReference type="ChEBI" id="CHEBI:15378"/>
        <dbReference type="ChEBI" id="CHEBI:37565"/>
        <dbReference type="ChEBI" id="CHEBI:43474"/>
        <dbReference type="ChEBI" id="CHEBI:58189"/>
        <dbReference type="EC" id="3.6.5.3"/>
    </reaction>
</comment>
<dbReference type="SUPFAM" id="SSF50447">
    <property type="entry name" value="Translation proteins"/>
    <property type="match status" value="1"/>
</dbReference>
<dbReference type="InterPro" id="IPR041709">
    <property type="entry name" value="EF-Tu_GTP-bd"/>
</dbReference>
<dbReference type="InterPro" id="IPR004160">
    <property type="entry name" value="Transl_elong_EFTu/EF1A_C"/>
</dbReference>
<evidence type="ECO:0000313" key="9">
    <source>
        <dbReference type="EMBL" id="OGZ94377.1"/>
    </source>
</evidence>
<dbReference type="Proteomes" id="UP000177152">
    <property type="component" value="Unassembled WGS sequence"/>
</dbReference>
<dbReference type="PANTHER" id="PTHR43721">
    <property type="entry name" value="ELONGATION FACTOR TU-RELATED"/>
    <property type="match status" value="1"/>
</dbReference>
<dbReference type="Pfam" id="PF03144">
    <property type="entry name" value="GTP_EFTU_D2"/>
    <property type="match status" value="1"/>
</dbReference>
<dbReference type="AlphaFoldDB" id="A0A1G2K4N6"/>
<keyword evidence="7" id="KW-0378">Hydrolase</keyword>
<dbReference type="GO" id="GO:0005829">
    <property type="term" value="C:cytosol"/>
    <property type="evidence" value="ECO:0007669"/>
    <property type="project" value="TreeGrafter"/>
</dbReference>
<evidence type="ECO:0000259" key="8">
    <source>
        <dbReference type="PROSITE" id="PS51722"/>
    </source>
</evidence>
<keyword evidence="5 7" id="KW-0342">GTP-binding</keyword>
<dbReference type="Gene3D" id="3.40.50.300">
    <property type="entry name" value="P-loop containing nucleotide triphosphate hydrolases"/>
    <property type="match status" value="1"/>
</dbReference>
<dbReference type="InterPro" id="IPR009000">
    <property type="entry name" value="Transl_B-barrel_sf"/>
</dbReference>
<evidence type="ECO:0000256" key="3">
    <source>
        <dbReference type="ARBA" id="ARBA00022768"/>
    </source>
</evidence>
<dbReference type="NCBIfam" id="TIGR00231">
    <property type="entry name" value="small_GTP"/>
    <property type="match status" value="1"/>
</dbReference>
<dbReference type="Pfam" id="PF00009">
    <property type="entry name" value="GTP_EFTU"/>
    <property type="match status" value="1"/>
</dbReference>
<dbReference type="EMBL" id="MHQC01000037">
    <property type="protein sequence ID" value="OGZ94377.1"/>
    <property type="molecule type" value="Genomic_DNA"/>
</dbReference>
<evidence type="ECO:0000256" key="6">
    <source>
        <dbReference type="ARBA" id="ARBA00029554"/>
    </source>
</evidence>
<keyword evidence="3 7" id="KW-0251">Elongation factor</keyword>
<comment type="subcellular location">
    <subcellularLocation>
        <location evidence="7">Cytoplasm</location>
    </subcellularLocation>
</comment>
<dbReference type="GO" id="GO:0000287">
    <property type="term" value="F:magnesium ion binding"/>
    <property type="evidence" value="ECO:0007669"/>
    <property type="project" value="UniProtKB-UniRule"/>
</dbReference>
<keyword evidence="2 7" id="KW-0547">Nucleotide-binding</keyword>
<keyword evidence="7" id="KW-0963">Cytoplasm</keyword>
<name>A0A1G2K4N6_9BACT</name>
<dbReference type="InterPro" id="IPR005225">
    <property type="entry name" value="Small_GTP-bd"/>
</dbReference>
<dbReference type="InterPro" id="IPR004541">
    <property type="entry name" value="Transl_elong_EFTu/EF1A_bac/org"/>
</dbReference>
<dbReference type="CDD" id="cd03697">
    <property type="entry name" value="EFTU_II"/>
    <property type="match status" value="1"/>
</dbReference>
<dbReference type="HAMAP" id="MF_00118_B">
    <property type="entry name" value="EF_Tu_B"/>
    <property type="match status" value="1"/>
</dbReference>
<evidence type="ECO:0000256" key="5">
    <source>
        <dbReference type="ARBA" id="ARBA00023134"/>
    </source>
</evidence>
<protein>
    <recommendedName>
        <fullName evidence="6 7">Elongation factor Tu</fullName>
        <shortName evidence="7">EF-Tu</shortName>
        <ecNumber evidence="7">3.6.5.3</ecNumber>
    </recommendedName>
</protein>
<comment type="function">
    <text evidence="7">GTP hydrolase that promotes the GTP-dependent binding of aminoacyl-tRNA to the A-site of ribosomes during protein biosynthesis.</text>
</comment>
<dbReference type="EC" id="3.6.5.3" evidence="7"/>
<feature type="binding site" evidence="7">
    <location>
        <begin position="81"/>
        <end position="85"/>
    </location>
    <ligand>
        <name>GTP</name>
        <dbReference type="ChEBI" id="CHEBI:37565"/>
    </ligand>
</feature>
<dbReference type="CDD" id="cd01884">
    <property type="entry name" value="EF_Tu"/>
    <property type="match status" value="1"/>
</dbReference>
<dbReference type="InterPro" id="IPR000795">
    <property type="entry name" value="T_Tr_GTP-bd_dom"/>
</dbReference>
<evidence type="ECO:0000256" key="2">
    <source>
        <dbReference type="ARBA" id="ARBA00022741"/>
    </source>
</evidence>
<evidence type="ECO:0000256" key="7">
    <source>
        <dbReference type="HAMAP-Rule" id="MF_00118"/>
    </source>
</evidence>
<dbReference type="Pfam" id="PF03143">
    <property type="entry name" value="GTP_EFTU_D3"/>
    <property type="match status" value="1"/>
</dbReference>
<gene>
    <name evidence="7" type="primary">tuf</name>
    <name evidence="9" type="ORF">A2633_02115</name>
</gene>
<dbReference type="CDD" id="cd03707">
    <property type="entry name" value="EFTU_III"/>
    <property type="match status" value="1"/>
</dbReference>
<keyword evidence="7" id="KW-0460">Magnesium</keyword>
<comment type="similarity">
    <text evidence="1 7">Belongs to the TRAFAC class translation factor GTPase superfamily. Classic translation factor GTPase family. EF-Tu/EF-1A subfamily.</text>
</comment>
<dbReference type="PRINTS" id="PR00315">
    <property type="entry name" value="ELONGATNFCT"/>
</dbReference>
<dbReference type="GO" id="GO:0003746">
    <property type="term" value="F:translation elongation factor activity"/>
    <property type="evidence" value="ECO:0007669"/>
    <property type="project" value="UniProtKB-UniRule"/>
</dbReference>
<dbReference type="PROSITE" id="PS51722">
    <property type="entry name" value="G_TR_2"/>
    <property type="match status" value="1"/>
</dbReference>
<dbReference type="NCBIfam" id="NF009372">
    <property type="entry name" value="PRK12735.1"/>
    <property type="match status" value="1"/>
</dbReference>
<dbReference type="PANTHER" id="PTHR43721:SF22">
    <property type="entry name" value="ELONGATION FACTOR TU, MITOCHONDRIAL"/>
    <property type="match status" value="1"/>
</dbReference>
<dbReference type="InterPro" id="IPR033720">
    <property type="entry name" value="EFTU_2"/>
</dbReference>
<dbReference type="NCBIfam" id="TIGR00485">
    <property type="entry name" value="EF-Tu"/>
    <property type="match status" value="1"/>
</dbReference>
<keyword evidence="4 7" id="KW-0648">Protein biosynthesis</keyword>
<feature type="domain" description="Tr-type G" evidence="8">
    <location>
        <begin position="9"/>
        <end position="207"/>
    </location>
</feature>
<dbReference type="InterPro" id="IPR009001">
    <property type="entry name" value="Transl_elong_EF1A/Init_IF2_C"/>
</dbReference>
<dbReference type="SUPFAM" id="SSF52540">
    <property type="entry name" value="P-loop containing nucleoside triphosphate hydrolases"/>
    <property type="match status" value="1"/>
</dbReference>
<evidence type="ECO:0000313" key="10">
    <source>
        <dbReference type="Proteomes" id="UP000177152"/>
    </source>
</evidence>
<comment type="caution">
    <text evidence="9">The sequence shown here is derived from an EMBL/GenBank/DDBJ whole genome shotgun (WGS) entry which is preliminary data.</text>
</comment>
<keyword evidence="7" id="KW-0479">Metal-binding</keyword>
<evidence type="ECO:0000256" key="1">
    <source>
        <dbReference type="ARBA" id="ARBA00007249"/>
    </source>
</evidence>
<dbReference type="NCBIfam" id="NF000766">
    <property type="entry name" value="PRK00049.1"/>
    <property type="match status" value="1"/>
</dbReference>
<dbReference type="NCBIfam" id="NF009373">
    <property type="entry name" value="PRK12736.1"/>
    <property type="match status" value="1"/>
</dbReference>
<dbReference type="InterPro" id="IPR004161">
    <property type="entry name" value="EFTu-like_2"/>
</dbReference>
<dbReference type="InterPro" id="IPR050055">
    <property type="entry name" value="EF-Tu_GTPase"/>
</dbReference>
<dbReference type="Gene3D" id="2.40.30.10">
    <property type="entry name" value="Translation factors"/>
    <property type="match status" value="2"/>
</dbReference>
<sequence length="397" mass="43710">MAEKFDRSKPHVNVGTIGHVDHGKTTLTAAITKVLSLKGFKSRVESVEQIDNAPEEKARGITIALHHSEYETEKRHYAHIDAPGHADYIKNMITGAAQMDGAILVVSAVDGPMPQTREHILLAYQVGVPSIIVFLNKVDMVEDKELVDLVEVEVRELLKKYNFPGDKTPIIRGSALKALEVASPDDEWAKPILELVNQLDTYIPDPVRDTEKPFLMPVEDVFSIEGRGTVVTGRIERGKVKVNDEIEAIGLRPTQKTIVTGIEMFNKSLDEGIAGDNAGILLRGLKKEDIERGQVIAKPGSVTPHTEFESEVYILTKEEGGRHTPFFGGYKPQFYLRTTDVTGEVTLPTGVEMVMPGDTIKFIVKLISPVALEEKQRFAIREGGKTVGAGVVTKITK</sequence>
<feature type="binding site" evidence="7">
    <location>
        <begin position="18"/>
        <end position="25"/>
    </location>
    <ligand>
        <name>GTP</name>
        <dbReference type="ChEBI" id="CHEBI:37565"/>
    </ligand>
</feature>
<dbReference type="GO" id="GO:0005525">
    <property type="term" value="F:GTP binding"/>
    <property type="evidence" value="ECO:0007669"/>
    <property type="project" value="UniProtKB-UniRule"/>
</dbReference>
<evidence type="ECO:0000256" key="4">
    <source>
        <dbReference type="ARBA" id="ARBA00022917"/>
    </source>
</evidence>
<organism evidence="9 10">
    <name type="scientific">Candidatus Sungbacteria bacterium RIFCSPHIGHO2_01_FULL_47_32</name>
    <dbReference type="NCBI Taxonomy" id="1802264"/>
    <lineage>
        <taxon>Bacteria</taxon>
        <taxon>Candidatus Sungiibacteriota</taxon>
    </lineage>
</organism>
<comment type="subunit">
    <text evidence="7">Monomer.</text>
</comment>
<dbReference type="SUPFAM" id="SSF50465">
    <property type="entry name" value="EF-Tu/eEF-1alpha/eIF2-gamma C-terminal domain"/>
    <property type="match status" value="1"/>
</dbReference>
<proteinExistence type="inferred from homology"/>
<dbReference type="FunFam" id="2.40.30.10:FF:000001">
    <property type="entry name" value="Elongation factor Tu"/>
    <property type="match status" value="1"/>
</dbReference>
<dbReference type="InterPro" id="IPR027417">
    <property type="entry name" value="P-loop_NTPase"/>
</dbReference>
<feature type="binding site" evidence="7">
    <location>
        <position position="25"/>
    </location>
    <ligand>
        <name>Mg(2+)</name>
        <dbReference type="ChEBI" id="CHEBI:18420"/>
    </ligand>
</feature>
<reference evidence="9 10" key="1">
    <citation type="journal article" date="2016" name="Nat. Commun.">
        <title>Thousands of microbial genomes shed light on interconnected biogeochemical processes in an aquifer system.</title>
        <authorList>
            <person name="Anantharaman K."/>
            <person name="Brown C.T."/>
            <person name="Hug L.A."/>
            <person name="Sharon I."/>
            <person name="Castelle C.J."/>
            <person name="Probst A.J."/>
            <person name="Thomas B.C."/>
            <person name="Singh A."/>
            <person name="Wilkins M.J."/>
            <person name="Karaoz U."/>
            <person name="Brodie E.L."/>
            <person name="Williams K.H."/>
            <person name="Hubbard S.S."/>
            <person name="Banfield J.F."/>
        </authorList>
    </citation>
    <scope>NUCLEOTIDE SEQUENCE [LARGE SCALE GENOMIC DNA]</scope>
</reference>
<accession>A0A1G2K4N6</accession>
<dbReference type="GO" id="GO:0003924">
    <property type="term" value="F:GTPase activity"/>
    <property type="evidence" value="ECO:0007669"/>
    <property type="project" value="UniProtKB-UniRule"/>
</dbReference>
<dbReference type="FunFam" id="3.40.50.300:FF:000003">
    <property type="entry name" value="Elongation factor Tu"/>
    <property type="match status" value="1"/>
</dbReference>